<sequence length="339" mass="38858">MPSVLKRRKPKFPLILVKDVKKYISSCAILNDVTWLSSHLDSQYIIWSSHPTILSISKTELNTNPTTISCCTLKESLSYARSLVNENKNILIIAGAGCSTDCKDEHGNNLPDYRSSGVPVREELDDPALFLSNPSLIWGIYTDKMKLFLNGIPHQGYEIMFKYLKNSDKNFYVMTSNIDCQFSKSGYKHIYECHGALNRLQCCDLKCKQPIWNINSINDFKYYTCETCKKIARPNVSMHMDTNLTYNNTISTKQKRNLLKWIKNRNNLLIIEIGCGQSIHSLRLESDYLLEKYPSTTKLVRINNSKDEQNFITDKIVSIQCTAEQAMCDIFSDTVNLKL</sequence>
<dbReference type="PANTHER" id="PTHR11085">
    <property type="entry name" value="NAD-DEPENDENT PROTEIN DEACYLASE SIRTUIN-5, MITOCHONDRIAL-RELATED"/>
    <property type="match status" value="1"/>
</dbReference>
<dbReference type="GO" id="GO:0070403">
    <property type="term" value="F:NAD+ binding"/>
    <property type="evidence" value="ECO:0007669"/>
    <property type="project" value="InterPro"/>
</dbReference>
<keyword evidence="9" id="KW-1185">Reference proteome</keyword>
<dbReference type="PANTHER" id="PTHR11085:SF10">
    <property type="entry name" value="NAD-DEPENDENT PROTEIN DEACYLASE SIRTUIN-5, MITOCHONDRIAL-RELATED"/>
    <property type="match status" value="1"/>
</dbReference>
<dbReference type="GO" id="GO:0046872">
    <property type="term" value="F:metal ion binding"/>
    <property type="evidence" value="ECO:0007669"/>
    <property type="project" value="UniProtKB-KW"/>
</dbReference>
<feature type="binding site" evidence="3">
    <location>
        <position position="202"/>
    </location>
    <ligand>
        <name>Zn(2+)</name>
        <dbReference type="ChEBI" id="CHEBI:29105"/>
    </ligand>
</feature>
<evidence type="ECO:0000313" key="6">
    <source>
        <dbReference type="EMBL" id="CAF1355394.1"/>
    </source>
</evidence>
<dbReference type="GO" id="GO:0017136">
    <property type="term" value="F:histone deacetylase activity, NAD-dependent"/>
    <property type="evidence" value="ECO:0007669"/>
    <property type="project" value="TreeGrafter"/>
</dbReference>
<dbReference type="Proteomes" id="UP000682733">
    <property type="component" value="Unassembled WGS sequence"/>
</dbReference>
<protein>
    <recommendedName>
        <fullName evidence="4">Deacetylase sirtuin-type domain-containing protein</fullName>
    </recommendedName>
</protein>
<dbReference type="InterPro" id="IPR050134">
    <property type="entry name" value="NAD-dep_sirtuin_deacylases"/>
</dbReference>
<evidence type="ECO:0000313" key="9">
    <source>
        <dbReference type="Proteomes" id="UP000663829"/>
    </source>
</evidence>
<evidence type="ECO:0000259" key="4">
    <source>
        <dbReference type="PROSITE" id="PS50305"/>
    </source>
</evidence>
<proteinExistence type="predicted"/>
<name>A0A815HIV3_9BILA</name>
<dbReference type="InterPro" id="IPR003000">
    <property type="entry name" value="Sirtuin"/>
</dbReference>
<dbReference type="EMBL" id="CAJNOQ010015112">
    <property type="protein sequence ID" value="CAF1355394.1"/>
    <property type="molecule type" value="Genomic_DNA"/>
</dbReference>
<evidence type="ECO:0000256" key="1">
    <source>
        <dbReference type="ARBA" id="ARBA00022679"/>
    </source>
</evidence>
<feature type="domain" description="Deacetylase sirtuin-type" evidence="4">
    <location>
        <begin position="70"/>
        <end position="339"/>
    </location>
</feature>
<comment type="caution">
    <text evidence="6">The sequence shown here is derived from an EMBL/GenBank/DDBJ whole genome shotgun (WGS) entry which is preliminary data.</text>
</comment>
<dbReference type="Gene3D" id="3.30.1600.10">
    <property type="entry name" value="SIR2/SIRT2 'Small Domain"/>
    <property type="match status" value="1"/>
</dbReference>
<feature type="active site" description="Proton acceptor" evidence="3">
    <location>
        <position position="194"/>
    </location>
</feature>
<dbReference type="Proteomes" id="UP000681722">
    <property type="component" value="Unassembled WGS sequence"/>
</dbReference>
<dbReference type="Proteomes" id="UP000663829">
    <property type="component" value="Unassembled WGS sequence"/>
</dbReference>
<gene>
    <name evidence="6" type="ORF">GPM918_LOCUS31116</name>
    <name evidence="5" type="ORF">OVA965_LOCUS16245</name>
    <name evidence="8" type="ORF">SRO942_LOCUS31750</name>
    <name evidence="7" type="ORF">TMI583_LOCUS16254</name>
</gene>
<dbReference type="EMBL" id="CAJNOK010007501">
    <property type="protein sequence ID" value="CAF1036183.1"/>
    <property type="molecule type" value="Genomic_DNA"/>
</dbReference>
<evidence type="ECO:0000313" key="5">
    <source>
        <dbReference type="EMBL" id="CAF1036183.1"/>
    </source>
</evidence>
<keyword evidence="2" id="KW-0520">NAD</keyword>
<feature type="binding site" evidence="3">
    <location>
        <position position="207"/>
    </location>
    <ligand>
        <name>Zn(2+)</name>
        <dbReference type="ChEBI" id="CHEBI:29105"/>
    </ligand>
</feature>
<dbReference type="GO" id="GO:0005634">
    <property type="term" value="C:nucleus"/>
    <property type="evidence" value="ECO:0007669"/>
    <property type="project" value="TreeGrafter"/>
</dbReference>
<dbReference type="SUPFAM" id="SSF52467">
    <property type="entry name" value="DHS-like NAD/FAD-binding domain"/>
    <property type="match status" value="1"/>
</dbReference>
<dbReference type="AlphaFoldDB" id="A0A815HIV3"/>
<dbReference type="Pfam" id="PF02146">
    <property type="entry name" value="SIR2"/>
    <property type="match status" value="1"/>
</dbReference>
<evidence type="ECO:0000313" key="7">
    <source>
        <dbReference type="EMBL" id="CAF3804457.1"/>
    </source>
</evidence>
<keyword evidence="3" id="KW-0862">Zinc</keyword>
<evidence type="ECO:0000313" key="8">
    <source>
        <dbReference type="EMBL" id="CAF4228585.1"/>
    </source>
</evidence>
<dbReference type="InterPro" id="IPR029035">
    <property type="entry name" value="DHS-like_NAD/FAD-binding_dom"/>
</dbReference>
<evidence type="ECO:0000256" key="2">
    <source>
        <dbReference type="ARBA" id="ARBA00023027"/>
    </source>
</evidence>
<dbReference type="InterPro" id="IPR026590">
    <property type="entry name" value="Ssirtuin_cat_dom"/>
</dbReference>
<evidence type="ECO:0000256" key="3">
    <source>
        <dbReference type="PROSITE-ProRule" id="PRU00236"/>
    </source>
</evidence>
<dbReference type="PROSITE" id="PS50305">
    <property type="entry name" value="SIRTUIN"/>
    <property type="match status" value="1"/>
</dbReference>
<dbReference type="CDD" id="cd00296">
    <property type="entry name" value="SIR2"/>
    <property type="match status" value="1"/>
</dbReference>
<feature type="binding site" evidence="3">
    <location>
        <position position="321"/>
    </location>
    <ligand>
        <name>Zn(2+)</name>
        <dbReference type="ChEBI" id="CHEBI:29105"/>
    </ligand>
</feature>
<dbReference type="Gene3D" id="3.40.50.1220">
    <property type="entry name" value="TPP-binding domain"/>
    <property type="match status" value="1"/>
</dbReference>
<dbReference type="OrthoDB" id="424302at2759"/>
<organism evidence="6 9">
    <name type="scientific">Didymodactylos carnosus</name>
    <dbReference type="NCBI Taxonomy" id="1234261"/>
    <lineage>
        <taxon>Eukaryota</taxon>
        <taxon>Metazoa</taxon>
        <taxon>Spiralia</taxon>
        <taxon>Gnathifera</taxon>
        <taxon>Rotifera</taxon>
        <taxon>Eurotatoria</taxon>
        <taxon>Bdelloidea</taxon>
        <taxon>Philodinida</taxon>
        <taxon>Philodinidae</taxon>
        <taxon>Didymodactylos</taxon>
    </lineage>
</organism>
<dbReference type="EMBL" id="CAJOBA010007512">
    <property type="protein sequence ID" value="CAF3804457.1"/>
    <property type="molecule type" value="Genomic_DNA"/>
</dbReference>
<keyword evidence="1" id="KW-0808">Transferase</keyword>
<reference evidence="6" key="1">
    <citation type="submission" date="2021-02" db="EMBL/GenBank/DDBJ databases">
        <authorList>
            <person name="Nowell W R."/>
        </authorList>
    </citation>
    <scope>NUCLEOTIDE SEQUENCE</scope>
</reference>
<dbReference type="EMBL" id="CAJOBC010066672">
    <property type="protein sequence ID" value="CAF4228585.1"/>
    <property type="molecule type" value="Genomic_DNA"/>
</dbReference>
<accession>A0A815HIV3</accession>
<keyword evidence="3" id="KW-0479">Metal-binding</keyword>
<dbReference type="Proteomes" id="UP000677228">
    <property type="component" value="Unassembled WGS sequence"/>
</dbReference>
<feature type="binding site" evidence="3">
    <location>
        <position position="328"/>
    </location>
    <ligand>
        <name>Zn(2+)</name>
        <dbReference type="ChEBI" id="CHEBI:29105"/>
    </ligand>
</feature>
<dbReference type="InterPro" id="IPR026591">
    <property type="entry name" value="Sirtuin_cat_small_dom_sf"/>
</dbReference>